<dbReference type="PRINTS" id="PR00929">
    <property type="entry name" value="ATHOOK"/>
</dbReference>
<dbReference type="Pfam" id="PF00538">
    <property type="entry name" value="Linker_histone"/>
    <property type="match status" value="1"/>
</dbReference>
<dbReference type="InterPro" id="IPR036390">
    <property type="entry name" value="WH_DNA-bd_sf"/>
</dbReference>
<comment type="subcellular location">
    <subcellularLocation>
        <location evidence="1">Nucleus</location>
    </subcellularLocation>
</comment>
<evidence type="ECO:0000259" key="5">
    <source>
        <dbReference type="PROSITE" id="PS51504"/>
    </source>
</evidence>
<dbReference type="InterPro" id="IPR036388">
    <property type="entry name" value="WH-like_DNA-bd_sf"/>
</dbReference>
<evidence type="ECO:0000256" key="1">
    <source>
        <dbReference type="ARBA" id="ARBA00004123"/>
    </source>
</evidence>
<dbReference type="GO" id="GO:0006334">
    <property type="term" value="P:nucleosome assembly"/>
    <property type="evidence" value="ECO:0007669"/>
    <property type="project" value="InterPro"/>
</dbReference>
<dbReference type="PANTHER" id="PTHR11467:SF103">
    <property type="entry name" value="HMG-Y-RELATED PROTEIN A"/>
    <property type="match status" value="1"/>
</dbReference>
<gene>
    <name evidence="6" type="ORF">HPP92_023934</name>
</gene>
<dbReference type="SMART" id="SM00384">
    <property type="entry name" value="AT_hook"/>
    <property type="match status" value="3"/>
</dbReference>
<organism evidence="6 7">
    <name type="scientific">Vanilla planifolia</name>
    <name type="common">Vanilla</name>
    <dbReference type="NCBI Taxonomy" id="51239"/>
    <lineage>
        <taxon>Eukaryota</taxon>
        <taxon>Viridiplantae</taxon>
        <taxon>Streptophyta</taxon>
        <taxon>Embryophyta</taxon>
        <taxon>Tracheophyta</taxon>
        <taxon>Spermatophyta</taxon>
        <taxon>Magnoliopsida</taxon>
        <taxon>Liliopsida</taxon>
        <taxon>Asparagales</taxon>
        <taxon>Orchidaceae</taxon>
        <taxon>Vanilloideae</taxon>
        <taxon>Vanilleae</taxon>
        <taxon>Vanilla</taxon>
    </lineage>
</organism>
<dbReference type="GO" id="GO:0031492">
    <property type="term" value="F:nucleosomal DNA binding"/>
    <property type="evidence" value="ECO:0007669"/>
    <property type="project" value="TreeGrafter"/>
</dbReference>
<dbReference type="Proteomes" id="UP000639772">
    <property type="component" value="Chromosome 13"/>
</dbReference>
<evidence type="ECO:0000256" key="3">
    <source>
        <dbReference type="ARBA" id="ARBA00023242"/>
    </source>
</evidence>
<dbReference type="GO" id="GO:0003690">
    <property type="term" value="F:double-stranded DNA binding"/>
    <property type="evidence" value="ECO:0007669"/>
    <property type="project" value="TreeGrafter"/>
</dbReference>
<dbReference type="OrthoDB" id="1110759at2759"/>
<proteinExistence type="predicted"/>
<dbReference type="SMART" id="SM00526">
    <property type="entry name" value="H15"/>
    <property type="match status" value="1"/>
</dbReference>
<feature type="compositionally biased region" description="Polar residues" evidence="4">
    <location>
        <begin position="161"/>
        <end position="176"/>
    </location>
</feature>
<dbReference type="InterPro" id="IPR017956">
    <property type="entry name" value="AT_hook_DNA-bd_motif"/>
</dbReference>
<keyword evidence="3" id="KW-0539">Nucleus</keyword>
<dbReference type="EMBL" id="JADCNM010000013">
    <property type="protein sequence ID" value="KAG0456146.1"/>
    <property type="molecule type" value="Genomic_DNA"/>
</dbReference>
<dbReference type="AlphaFoldDB" id="A0A835UE82"/>
<dbReference type="Gene3D" id="1.10.10.10">
    <property type="entry name" value="Winged helix-like DNA-binding domain superfamily/Winged helix DNA-binding domain"/>
    <property type="match status" value="1"/>
</dbReference>
<dbReference type="SUPFAM" id="SSF46785">
    <property type="entry name" value="Winged helix' DNA-binding domain"/>
    <property type="match status" value="1"/>
</dbReference>
<dbReference type="GO" id="GO:0000786">
    <property type="term" value="C:nucleosome"/>
    <property type="evidence" value="ECO:0007669"/>
    <property type="project" value="InterPro"/>
</dbReference>
<name>A0A835UE82_VANPL</name>
<evidence type="ECO:0000256" key="2">
    <source>
        <dbReference type="ARBA" id="ARBA00023125"/>
    </source>
</evidence>
<dbReference type="GO" id="GO:0045910">
    <property type="term" value="P:negative regulation of DNA recombination"/>
    <property type="evidence" value="ECO:0007669"/>
    <property type="project" value="TreeGrafter"/>
</dbReference>
<evidence type="ECO:0000313" key="7">
    <source>
        <dbReference type="Proteomes" id="UP000639772"/>
    </source>
</evidence>
<feature type="domain" description="H15" evidence="5">
    <location>
        <begin position="4"/>
        <end position="74"/>
    </location>
</feature>
<sequence length="204" mass="21268">MAASHPPYSEMILAAISELGAKAGSSKAKISRQISAKYEFSLKQNHYEELSAALDRMQANGQLIFSKNNYMKPDPNQPPRRGRGRPPKAKVSGTEGAGSSLAVTKFCSEMPQTMVKRGRGRPPKAKISGTEGAGSSAPKGTESSISAGGKDPGMSPKKNQDGNVASPSSLAGTSFGSEIPQAGVKRGRGRPPKVKPFGADVAGR</sequence>
<dbReference type="GO" id="GO:0005730">
    <property type="term" value="C:nucleolus"/>
    <property type="evidence" value="ECO:0007669"/>
    <property type="project" value="TreeGrafter"/>
</dbReference>
<reference evidence="6 7" key="1">
    <citation type="journal article" date="2020" name="Nat. Food">
        <title>A phased Vanilla planifolia genome enables genetic improvement of flavour and production.</title>
        <authorList>
            <person name="Hasing T."/>
            <person name="Tang H."/>
            <person name="Brym M."/>
            <person name="Khazi F."/>
            <person name="Huang T."/>
            <person name="Chambers A.H."/>
        </authorList>
    </citation>
    <scope>NUCLEOTIDE SEQUENCE [LARGE SCALE GENOMIC DNA]</scope>
    <source>
        <tissue evidence="6">Leaf</tissue>
    </source>
</reference>
<feature type="region of interest" description="Disordered" evidence="4">
    <location>
        <begin position="64"/>
        <end position="204"/>
    </location>
</feature>
<dbReference type="InterPro" id="IPR005818">
    <property type="entry name" value="Histone_H1/H5_H15"/>
</dbReference>
<dbReference type="PROSITE" id="PS51504">
    <property type="entry name" value="H15"/>
    <property type="match status" value="1"/>
</dbReference>
<dbReference type="PANTHER" id="PTHR11467">
    <property type="entry name" value="HISTONE H1"/>
    <property type="match status" value="1"/>
</dbReference>
<keyword evidence="2" id="KW-0238">DNA-binding</keyword>
<protein>
    <recommendedName>
        <fullName evidence="5">H15 domain-containing protein</fullName>
    </recommendedName>
</protein>
<evidence type="ECO:0000313" key="6">
    <source>
        <dbReference type="EMBL" id="KAG0456146.1"/>
    </source>
</evidence>
<evidence type="ECO:0000256" key="4">
    <source>
        <dbReference type="SAM" id="MobiDB-lite"/>
    </source>
</evidence>
<accession>A0A835UE82</accession>
<comment type="caution">
    <text evidence="6">The sequence shown here is derived from an EMBL/GenBank/DDBJ whole genome shotgun (WGS) entry which is preliminary data.</text>
</comment>
<dbReference type="GO" id="GO:0030261">
    <property type="term" value="P:chromosome condensation"/>
    <property type="evidence" value="ECO:0007669"/>
    <property type="project" value="TreeGrafter"/>
</dbReference>